<dbReference type="RefSeq" id="WP_006194068.1">
    <property type="nucleotide sequence ID" value="NC_015437.1"/>
</dbReference>
<evidence type="ECO:0000313" key="1">
    <source>
        <dbReference type="EMBL" id="EEX75966.1"/>
    </source>
</evidence>
<name>C9LYY3_SELS3</name>
<protein>
    <submittedName>
        <fullName evidence="1">Uncharacterized protein</fullName>
    </submittedName>
</protein>
<comment type="caution">
    <text evidence="1">The sequence shown here is derived from an EMBL/GenBank/DDBJ whole genome shotgun (WGS) entry which is preliminary data.</text>
</comment>
<dbReference type="AlphaFoldDB" id="C9LYY3"/>
<dbReference type="STRING" id="546271.Selsp_1968"/>
<proteinExistence type="predicted"/>
<reference evidence="1 2" key="1">
    <citation type="submission" date="2009-09" db="EMBL/GenBank/DDBJ databases">
        <authorList>
            <person name="Weinstock G."/>
            <person name="Sodergren E."/>
            <person name="Clifton S."/>
            <person name="Fulton L."/>
            <person name="Fulton B."/>
            <person name="Courtney L."/>
            <person name="Fronick C."/>
            <person name="Harrison M."/>
            <person name="Strong C."/>
            <person name="Farmer C."/>
            <person name="Delahaunty K."/>
            <person name="Markovic C."/>
            <person name="Hall O."/>
            <person name="Minx P."/>
            <person name="Tomlinson C."/>
            <person name="Mitreva M."/>
            <person name="Nelson J."/>
            <person name="Hou S."/>
            <person name="Wollam A."/>
            <person name="Pepin K.H."/>
            <person name="Johnson M."/>
            <person name="Bhonagiri V."/>
            <person name="Nash W.E."/>
            <person name="Warren W."/>
            <person name="Chinwalla A."/>
            <person name="Mardis E.R."/>
            <person name="Wilson R.K."/>
        </authorList>
    </citation>
    <scope>NUCLEOTIDE SEQUENCE [LARGE SCALE GENOMIC DNA]</scope>
    <source>
        <strain evidence="2">ATCC 35185 / DSM 20758 / VPI D19B-28</strain>
    </source>
</reference>
<sequence length="81" mass="9329">MKPLHQASREELLRLLPSVELPECVAKPLYEAGVMRALEDYEEEGVLTGYEVDPNVVSFASKFYHKKAVRHSKEFADRLCY</sequence>
<organism evidence="1 2">
    <name type="scientific">Selenomonas sputigena (strain ATCC 35185 / DSM 20758 / CCUG 44933 / VPI D19B-28)</name>
    <dbReference type="NCBI Taxonomy" id="546271"/>
    <lineage>
        <taxon>Bacteria</taxon>
        <taxon>Bacillati</taxon>
        <taxon>Bacillota</taxon>
        <taxon>Negativicutes</taxon>
        <taxon>Selenomonadales</taxon>
        <taxon>Selenomonadaceae</taxon>
        <taxon>Selenomonas</taxon>
    </lineage>
</organism>
<evidence type="ECO:0000313" key="2">
    <source>
        <dbReference type="Proteomes" id="UP000003505"/>
    </source>
</evidence>
<dbReference type="Proteomes" id="UP000003505">
    <property type="component" value="Unassembled WGS sequence"/>
</dbReference>
<accession>C9LYY3</accession>
<dbReference type="EMBL" id="ACKP02000056">
    <property type="protein sequence ID" value="EEX75966.1"/>
    <property type="molecule type" value="Genomic_DNA"/>
</dbReference>
<gene>
    <name evidence="1" type="ORF">SELSPUOL_02694</name>
</gene>